<proteinExistence type="predicted"/>
<feature type="transmembrane region" description="Helical" evidence="1">
    <location>
        <begin position="181"/>
        <end position="204"/>
    </location>
</feature>
<sequence length="284" mass="31135">MIPSSVRSRIPVMKSIRASAKAAMLTRSLTSRRKAYTISSLDEPKEERSFGFATTAPNSEVSTPTIRPQTPEDGVRTPDLSLAMLSQSESQSGVNWDVAATGIRLWITAKAQAEQSGDSAALRSMHIDAMRYMHMALPRDLTPLEIECLRASMSPALFRSTSQGQPQEPPPRRSPSVLRRAVAQMVCWVFAIFLFIMPLFMSLLNSVLQFERQHQMTEKILSGSFDLGSCLGEPGSQLQRSFLRFKDSPLGESCVHAGVWVAEGLIGGVNDGMNAVAYGRTVVV</sequence>
<dbReference type="STRING" id="1182545.A0A072PKK4"/>
<gene>
    <name evidence="2" type="ORF">A1O9_01967</name>
</gene>
<dbReference type="OrthoDB" id="190201at2759"/>
<dbReference type="HOGENOM" id="CLU_071891_0_0_1"/>
<evidence type="ECO:0000256" key="1">
    <source>
        <dbReference type="SAM" id="Phobius"/>
    </source>
</evidence>
<comment type="caution">
    <text evidence="2">The sequence shown here is derived from an EMBL/GenBank/DDBJ whole genome shotgun (WGS) entry which is preliminary data.</text>
</comment>
<keyword evidence="1" id="KW-0472">Membrane</keyword>
<dbReference type="Proteomes" id="UP000027920">
    <property type="component" value="Unassembled WGS sequence"/>
</dbReference>
<evidence type="ECO:0000313" key="2">
    <source>
        <dbReference type="EMBL" id="KEF60406.1"/>
    </source>
</evidence>
<dbReference type="EMBL" id="AMGV01000002">
    <property type="protein sequence ID" value="KEF60406.1"/>
    <property type="molecule type" value="Genomic_DNA"/>
</dbReference>
<evidence type="ECO:0000313" key="3">
    <source>
        <dbReference type="Proteomes" id="UP000027920"/>
    </source>
</evidence>
<dbReference type="GeneID" id="25276912"/>
<keyword evidence="1" id="KW-1133">Transmembrane helix</keyword>
<protein>
    <submittedName>
        <fullName evidence="2">Uncharacterized protein</fullName>
    </submittedName>
</protein>
<keyword evidence="3" id="KW-1185">Reference proteome</keyword>
<name>A0A072PKK4_9EURO</name>
<dbReference type="RefSeq" id="XP_013262996.1">
    <property type="nucleotide sequence ID" value="XM_013407542.1"/>
</dbReference>
<keyword evidence="1" id="KW-0812">Transmembrane</keyword>
<accession>A0A072PKK4</accession>
<dbReference type="AlphaFoldDB" id="A0A072PKK4"/>
<dbReference type="VEuPathDB" id="FungiDB:A1O9_01967"/>
<reference evidence="2 3" key="1">
    <citation type="submission" date="2013-03" db="EMBL/GenBank/DDBJ databases">
        <title>The Genome Sequence of Exophiala aquamarina CBS 119918.</title>
        <authorList>
            <consortium name="The Broad Institute Genomics Platform"/>
            <person name="Cuomo C."/>
            <person name="de Hoog S."/>
            <person name="Gorbushina A."/>
            <person name="Walker B."/>
            <person name="Young S.K."/>
            <person name="Zeng Q."/>
            <person name="Gargeya S."/>
            <person name="Fitzgerald M."/>
            <person name="Haas B."/>
            <person name="Abouelleil A."/>
            <person name="Allen A.W."/>
            <person name="Alvarado L."/>
            <person name="Arachchi H.M."/>
            <person name="Berlin A.M."/>
            <person name="Chapman S.B."/>
            <person name="Gainer-Dewar J."/>
            <person name="Goldberg J."/>
            <person name="Griggs A."/>
            <person name="Gujja S."/>
            <person name="Hansen M."/>
            <person name="Howarth C."/>
            <person name="Imamovic A."/>
            <person name="Ireland A."/>
            <person name="Larimer J."/>
            <person name="McCowan C."/>
            <person name="Murphy C."/>
            <person name="Pearson M."/>
            <person name="Poon T.W."/>
            <person name="Priest M."/>
            <person name="Roberts A."/>
            <person name="Saif S."/>
            <person name="Shea T."/>
            <person name="Sisk P."/>
            <person name="Sykes S."/>
            <person name="Wortman J."/>
            <person name="Nusbaum C."/>
            <person name="Birren B."/>
        </authorList>
    </citation>
    <scope>NUCLEOTIDE SEQUENCE [LARGE SCALE GENOMIC DNA]</scope>
    <source>
        <strain evidence="2 3">CBS 119918</strain>
    </source>
</reference>
<organism evidence="2 3">
    <name type="scientific">Exophiala aquamarina CBS 119918</name>
    <dbReference type="NCBI Taxonomy" id="1182545"/>
    <lineage>
        <taxon>Eukaryota</taxon>
        <taxon>Fungi</taxon>
        <taxon>Dikarya</taxon>
        <taxon>Ascomycota</taxon>
        <taxon>Pezizomycotina</taxon>
        <taxon>Eurotiomycetes</taxon>
        <taxon>Chaetothyriomycetidae</taxon>
        <taxon>Chaetothyriales</taxon>
        <taxon>Herpotrichiellaceae</taxon>
        <taxon>Exophiala</taxon>
    </lineage>
</organism>